<keyword evidence="2" id="KW-0732">Signal</keyword>
<sequence precursor="true">MHRRLLLATAALALAVGSPALSQDSGSDPASPAEPQLSEQNDQPAGSEATASTPQEFATMAAQSNMLEIESSRVALEKAQSDEVREFAQKMVDDHTKAGEEMTQAAAGDGVNDVPKSLDAAHEQMLTQLEQASADQFDSQYLQMQLAAHQRAVALFSSYAEQQGSLADFAEKTLPTLQEHLEQVQQLAQQ</sequence>
<feature type="compositionally biased region" description="Polar residues" evidence="1">
    <location>
        <begin position="37"/>
        <end position="58"/>
    </location>
</feature>
<name>Q11CI9_CHESB</name>
<feature type="signal peptide" evidence="2">
    <location>
        <begin position="1"/>
        <end position="22"/>
    </location>
</feature>
<reference evidence="4" key="1">
    <citation type="submission" date="2006-06" db="EMBL/GenBank/DDBJ databases">
        <title>Complete sequence of chromosome of Chelativorans sp. BNC1.</title>
        <authorList>
            <consortium name="US DOE Joint Genome Institute"/>
            <person name="Copeland A."/>
            <person name="Lucas S."/>
            <person name="Lapidus A."/>
            <person name="Barry K."/>
            <person name="Detter J.C."/>
            <person name="Glavina del Rio T."/>
            <person name="Hammon N."/>
            <person name="Israni S."/>
            <person name="Dalin E."/>
            <person name="Tice H."/>
            <person name="Pitluck S."/>
            <person name="Chertkov O."/>
            <person name="Brettin T."/>
            <person name="Bruce D."/>
            <person name="Han C."/>
            <person name="Tapia R."/>
            <person name="Gilna P."/>
            <person name="Schmutz J."/>
            <person name="Larimer F."/>
            <person name="Land M."/>
            <person name="Hauser L."/>
            <person name="Kyrpides N."/>
            <person name="Mikhailova N."/>
            <person name="Richardson P."/>
        </authorList>
    </citation>
    <scope>NUCLEOTIDE SEQUENCE</scope>
    <source>
        <strain evidence="4">BNC1</strain>
    </source>
</reference>
<organism evidence="4">
    <name type="scientific">Chelativorans sp. (strain BNC1)</name>
    <dbReference type="NCBI Taxonomy" id="266779"/>
    <lineage>
        <taxon>Bacteria</taxon>
        <taxon>Pseudomonadati</taxon>
        <taxon>Pseudomonadota</taxon>
        <taxon>Alphaproteobacteria</taxon>
        <taxon>Hyphomicrobiales</taxon>
        <taxon>Phyllobacteriaceae</taxon>
        <taxon>Chelativorans</taxon>
    </lineage>
</organism>
<evidence type="ECO:0000256" key="2">
    <source>
        <dbReference type="SAM" id="SignalP"/>
    </source>
</evidence>
<proteinExistence type="predicted"/>
<accession>Q11CI9</accession>
<protein>
    <recommendedName>
        <fullName evidence="3">DUF4142 domain-containing protein</fullName>
    </recommendedName>
</protein>
<dbReference type="KEGG" id="mes:Meso_3515"/>
<evidence type="ECO:0000259" key="3">
    <source>
        <dbReference type="Pfam" id="PF13628"/>
    </source>
</evidence>
<feature type="domain" description="DUF4142" evidence="3">
    <location>
        <begin position="53"/>
        <end position="187"/>
    </location>
</feature>
<dbReference type="EMBL" id="CP000390">
    <property type="protein sequence ID" value="ABG64886.1"/>
    <property type="molecule type" value="Genomic_DNA"/>
</dbReference>
<feature type="region of interest" description="Disordered" evidence="1">
    <location>
        <begin position="19"/>
        <end position="58"/>
    </location>
</feature>
<evidence type="ECO:0000313" key="4">
    <source>
        <dbReference type="EMBL" id="ABG64886.1"/>
    </source>
</evidence>
<dbReference type="STRING" id="266779.Meso_3515"/>
<dbReference type="InterPro" id="IPR012347">
    <property type="entry name" value="Ferritin-like"/>
</dbReference>
<dbReference type="HOGENOM" id="CLU_079636_5_1_5"/>
<dbReference type="OrthoDB" id="9101320at2"/>
<dbReference type="Pfam" id="PF13628">
    <property type="entry name" value="DUF4142"/>
    <property type="match status" value="1"/>
</dbReference>
<feature type="chain" id="PRO_5004180014" description="DUF4142 domain-containing protein" evidence="2">
    <location>
        <begin position="23"/>
        <end position="190"/>
    </location>
</feature>
<dbReference type="AlphaFoldDB" id="Q11CI9"/>
<dbReference type="PANTHER" id="PTHR38593">
    <property type="entry name" value="BLR2558 PROTEIN"/>
    <property type="match status" value="1"/>
</dbReference>
<gene>
    <name evidence="4" type="ordered locus">Meso_3515</name>
</gene>
<dbReference type="Gene3D" id="1.20.1260.10">
    <property type="match status" value="1"/>
</dbReference>
<dbReference type="InterPro" id="IPR025419">
    <property type="entry name" value="DUF4142"/>
</dbReference>
<dbReference type="eggNOG" id="COG3652">
    <property type="taxonomic scope" value="Bacteria"/>
</dbReference>
<evidence type="ECO:0000256" key="1">
    <source>
        <dbReference type="SAM" id="MobiDB-lite"/>
    </source>
</evidence>
<dbReference type="PANTHER" id="PTHR38593:SF1">
    <property type="entry name" value="BLR2558 PROTEIN"/>
    <property type="match status" value="1"/>
</dbReference>